<dbReference type="AlphaFoldDB" id="V4PFW7"/>
<dbReference type="PRINTS" id="PR00344">
    <property type="entry name" value="BCTRLSENSOR"/>
</dbReference>
<feature type="domain" description="Histidine kinase" evidence="15">
    <location>
        <begin position="420"/>
        <end position="628"/>
    </location>
</feature>
<dbReference type="PATRIC" id="fig|1121022.4.peg.1439"/>
<keyword evidence="10" id="KW-0067">ATP-binding</keyword>
<dbReference type="Pfam" id="PF02518">
    <property type="entry name" value="HATPase_c"/>
    <property type="match status" value="1"/>
</dbReference>
<dbReference type="Gene3D" id="3.30.565.10">
    <property type="entry name" value="Histidine kinase-like ATPase, C-terminal domain"/>
    <property type="match status" value="1"/>
</dbReference>
<evidence type="ECO:0000256" key="8">
    <source>
        <dbReference type="ARBA" id="ARBA00022741"/>
    </source>
</evidence>
<dbReference type="PIRSF" id="PIRSF036431">
    <property type="entry name" value="STHK_DctB"/>
    <property type="match status" value="1"/>
</dbReference>
<feature type="transmembrane region" description="Helical" evidence="14">
    <location>
        <begin position="323"/>
        <end position="346"/>
    </location>
</feature>
<proteinExistence type="predicted"/>
<evidence type="ECO:0000259" key="15">
    <source>
        <dbReference type="PROSITE" id="PS50109"/>
    </source>
</evidence>
<name>V4PFW7_9CAUL</name>
<comment type="caution">
    <text evidence="16">The sequence shown here is derived from an EMBL/GenBank/DDBJ whole genome shotgun (WGS) entry which is preliminary data.</text>
</comment>
<dbReference type="GO" id="GO:0005886">
    <property type="term" value="C:plasma membrane"/>
    <property type="evidence" value="ECO:0007669"/>
    <property type="project" value="UniProtKB-SubCell"/>
</dbReference>
<evidence type="ECO:0000256" key="4">
    <source>
        <dbReference type="ARBA" id="ARBA00022475"/>
    </source>
</evidence>
<protein>
    <recommendedName>
        <fullName evidence="3">histidine kinase</fullName>
        <ecNumber evidence="3">2.7.13.3</ecNumber>
    </recommendedName>
</protein>
<evidence type="ECO:0000256" key="1">
    <source>
        <dbReference type="ARBA" id="ARBA00000085"/>
    </source>
</evidence>
<dbReference type="InterPro" id="IPR036097">
    <property type="entry name" value="HisK_dim/P_sf"/>
</dbReference>
<dbReference type="CDD" id="cd18773">
    <property type="entry name" value="PDC1_HK_sensor"/>
    <property type="match status" value="1"/>
</dbReference>
<reference evidence="16 17" key="1">
    <citation type="journal article" date="2014" name="Nature">
        <title>Sequential evolution of bacterial morphology by co-option of a developmental regulator.</title>
        <authorList>
            <person name="Jiang C."/>
            <person name="Brown P.J."/>
            <person name="Ducret A."/>
            <person name="Brun Y.V."/>
        </authorList>
    </citation>
    <scope>NUCLEOTIDE SEQUENCE [LARGE SCALE GENOMIC DNA]</scope>
    <source>
        <strain evidence="16 17">DSM 16100</strain>
    </source>
</reference>
<keyword evidence="11 14" id="KW-1133">Transmembrane helix</keyword>
<evidence type="ECO:0000256" key="12">
    <source>
        <dbReference type="ARBA" id="ARBA00023012"/>
    </source>
</evidence>
<dbReference type="CDD" id="cd00082">
    <property type="entry name" value="HisKA"/>
    <property type="match status" value="1"/>
</dbReference>
<evidence type="ECO:0000256" key="11">
    <source>
        <dbReference type="ARBA" id="ARBA00022989"/>
    </source>
</evidence>
<dbReference type="OrthoDB" id="9789238at2"/>
<keyword evidence="7 14" id="KW-0812">Transmembrane</keyword>
<keyword evidence="9" id="KW-0418">Kinase</keyword>
<comment type="subcellular location">
    <subcellularLocation>
        <location evidence="2">Cell membrane</location>
        <topology evidence="2">Multi-pass membrane protein</topology>
    </subcellularLocation>
</comment>
<dbReference type="InterPro" id="IPR017055">
    <property type="entry name" value="Sig_transdc_His_kinase_DctB"/>
</dbReference>
<dbReference type="EMBL" id="AWGB01000010">
    <property type="protein sequence ID" value="ESQ92882.1"/>
    <property type="molecule type" value="Genomic_DNA"/>
</dbReference>
<keyword evidence="6" id="KW-0808">Transferase</keyword>
<dbReference type="InterPro" id="IPR005467">
    <property type="entry name" value="His_kinase_dom"/>
</dbReference>
<keyword evidence="5" id="KW-0597">Phosphoprotein</keyword>
<dbReference type="EC" id="2.7.13.3" evidence="3"/>
<evidence type="ECO:0000256" key="14">
    <source>
        <dbReference type="SAM" id="Phobius"/>
    </source>
</evidence>
<keyword evidence="4" id="KW-1003">Cell membrane</keyword>
<dbReference type="PROSITE" id="PS50109">
    <property type="entry name" value="HIS_KIN"/>
    <property type="match status" value="1"/>
</dbReference>
<dbReference type="InterPro" id="IPR036890">
    <property type="entry name" value="HATPase_C_sf"/>
</dbReference>
<dbReference type="Pfam" id="PF00512">
    <property type="entry name" value="HisKA"/>
    <property type="match status" value="1"/>
</dbReference>
<evidence type="ECO:0000256" key="3">
    <source>
        <dbReference type="ARBA" id="ARBA00012438"/>
    </source>
</evidence>
<feature type="coiled-coil region" evidence="13">
    <location>
        <begin position="381"/>
        <end position="411"/>
    </location>
</feature>
<evidence type="ECO:0000256" key="10">
    <source>
        <dbReference type="ARBA" id="ARBA00022840"/>
    </source>
</evidence>
<evidence type="ECO:0000256" key="5">
    <source>
        <dbReference type="ARBA" id="ARBA00022553"/>
    </source>
</evidence>
<comment type="catalytic activity">
    <reaction evidence="1">
        <text>ATP + protein L-histidine = ADP + protein N-phospho-L-histidine.</text>
        <dbReference type="EC" id="2.7.13.3"/>
    </reaction>
</comment>
<dbReference type="Gene3D" id="1.10.287.130">
    <property type="match status" value="1"/>
</dbReference>
<evidence type="ECO:0000256" key="6">
    <source>
        <dbReference type="ARBA" id="ARBA00022679"/>
    </source>
</evidence>
<dbReference type="eggNOG" id="COG4191">
    <property type="taxonomic scope" value="Bacteria"/>
</dbReference>
<sequence>MTPLTFDLRGNTRLKQRKISPRIGICFYLKNCDIGQWRAKICIDIHTQAWLICVDFHTSEISTMEPPTLVKALLRLSRRTLALLSLSVLIGLALVVAAYHIAYDRALDGLTQDVRTSAQLRASALQSEIDKQRAVPAVLASDSDVKAALKQPTRSGLDLISAKLESLRHETHGAVIYLLDRHGVAVAASNWNRPESFVGSAYGFRRYFSDAVRQTEAAEFAMGTVSHRPGLFLSHSVVTEGRLIGVVVVKLEFDSLESDWARLKDTAFVTDNRHLVIITAQDNWRFKSPPAAPPDQISLALDVKGMTGWQLHLYRPAEAARQAGLAAAAILLLVEVLLAGTVLWAWRRRENLRLKAQSDQAYLTRLERDVGDRTHALRYANDKLSEEIEERRNAQTRLNELQADLVQANKLAQLGQITAGVAHEINQPLATIRVLADNALSGLKPAAIQTNLETIVRMSERIGHITGELRAFSRKATGESEPTSVSEAVEGSILLTHSRLKSHKVRFQRPKIDAGLKVWGERVRLEQVLVNLLQNAFEAVESVASPTVILRLEDQGDTLRLIIEDNGPGLPETIRKALFIPFKTTKPKGLGLGLVIARDIVSDFGGELMADSDVAQGARFIVSLRKVSP</sequence>
<keyword evidence="14" id="KW-0472">Membrane</keyword>
<evidence type="ECO:0000256" key="9">
    <source>
        <dbReference type="ARBA" id="ARBA00022777"/>
    </source>
</evidence>
<dbReference type="SMART" id="SM00388">
    <property type="entry name" value="HisKA"/>
    <property type="match status" value="1"/>
</dbReference>
<dbReference type="Gene3D" id="6.10.250.3020">
    <property type="match status" value="1"/>
</dbReference>
<keyword evidence="17" id="KW-1185">Reference proteome</keyword>
<evidence type="ECO:0000256" key="13">
    <source>
        <dbReference type="SAM" id="Coils"/>
    </source>
</evidence>
<feature type="transmembrane region" description="Helical" evidence="14">
    <location>
        <begin position="81"/>
        <end position="102"/>
    </location>
</feature>
<dbReference type="GO" id="GO:0000155">
    <property type="term" value="F:phosphorelay sensor kinase activity"/>
    <property type="evidence" value="ECO:0007669"/>
    <property type="project" value="InterPro"/>
</dbReference>
<dbReference type="STRING" id="1121022.GCA_000376105_03794"/>
<keyword evidence="13" id="KW-0175">Coiled coil</keyword>
<dbReference type="PANTHER" id="PTHR43065:SF46">
    <property type="entry name" value="C4-DICARBOXYLATE TRANSPORT SENSOR PROTEIN DCTB"/>
    <property type="match status" value="1"/>
</dbReference>
<dbReference type="InterPro" id="IPR003594">
    <property type="entry name" value="HATPase_dom"/>
</dbReference>
<dbReference type="SUPFAM" id="SSF47384">
    <property type="entry name" value="Homodimeric domain of signal transducing histidine kinase"/>
    <property type="match status" value="1"/>
</dbReference>
<keyword evidence="12" id="KW-0902">Two-component regulatory system</keyword>
<dbReference type="SMART" id="SM00387">
    <property type="entry name" value="HATPase_c"/>
    <property type="match status" value="1"/>
</dbReference>
<dbReference type="PANTHER" id="PTHR43065">
    <property type="entry name" value="SENSOR HISTIDINE KINASE"/>
    <property type="match status" value="1"/>
</dbReference>
<dbReference type="InterPro" id="IPR003661">
    <property type="entry name" value="HisK_dim/P_dom"/>
</dbReference>
<accession>V4PFW7</accession>
<dbReference type="Proteomes" id="UP000017837">
    <property type="component" value="Unassembled WGS sequence"/>
</dbReference>
<evidence type="ECO:0000313" key="16">
    <source>
        <dbReference type="EMBL" id="ESQ92882.1"/>
    </source>
</evidence>
<evidence type="ECO:0000313" key="17">
    <source>
        <dbReference type="Proteomes" id="UP000017837"/>
    </source>
</evidence>
<organism evidence="16 17">
    <name type="scientific">Asticcacaulis benevestitus DSM 16100 = ATCC BAA-896</name>
    <dbReference type="NCBI Taxonomy" id="1121022"/>
    <lineage>
        <taxon>Bacteria</taxon>
        <taxon>Pseudomonadati</taxon>
        <taxon>Pseudomonadota</taxon>
        <taxon>Alphaproteobacteria</taxon>
        <taxon>Caulobacterales</taxon>
        <taxon>Caulobacteraceae</taxon>
        <taxon>Asticcacaulis</taxon>
    </lineage>
</organism>
<dbReference type="GO" id="GO:0005524">
    <property type="term" value="F:ATP binding"/>
    <property type="evidence" value="ECO:0007669"/>
    <property type="project" value="UniProtKB-KW"/>
</dbReference>
<dbReference type="Gene3D" id="3.30.450.20">
    <property type="entry name" value="PAS domain"/>
    <property type="match status" value="2"/>
</dbReference>
<dbReference type="InterPro" id="IPR004358">
    <property type="entry name" value="Sig_transdc_His_kin-like_C"/>
</dbReference>
<evidence type="ECO:0000256" key="7">
    <source>
        <dbReference type="ARBA" id="ARBA00022692"/>
    </source>
</evidence>
<evidence type="ECO:0000256" key="2">
    <source>
        <dbReference type="ARBA" id="ARBA00004651"/>
    </source>
</evidence>
<dbReference type="SUPFAM" id="SSF55874">
    <property type="entry name" value="ATPase domain of HSP90 chaperone/DNA topoisomerase II/histidine kinase"/>
    <property type="match status" value="1"/>
</dbReference>
<dbReference type="SUPFAM" id="SSF103190">
    <property type="entry name" value="Sensory domain-like"/>
    <property type="match status" value="1"/>
</dbReference>
<dbReference type="InterPro" id="IPR029151">
    <property type="entry name" value="Sensor-like_sf"/>
</dbReference>
<keyword evidence="8" id="KW-0547">Nucleotide-binding</keyword>
<gene>
    <name evidence="16" type="ORF">ABENE_07195</name>
</gene>